<keyword evidence="1 3" id="KW-0378">Hydrolase</keyword>
<dbReference type="SUPFAM" id="SSF53474">
    <property type="entry name" value="alpha/beta-Hydrolases"/>
    <property type="match status" value="1"/>
</dbReference>
<evidence type="ECO:0000256" key="1">
    <source>
        <dbReference type="ARBA" id="ARBA00022801"/>
    </source>
</evidence>
<dbReference type="Proteomes" id="UP001274321">
    <property type="component" value="Unassembled WGS sequence"/>
</dbReference>
<dbReference type="InterPro" id="IPR019826">
    <property type="entry name" value="Carboxylesterase_B_AS"/>
</dbReference>
<reference evidence="3 4" key="1">
    <citation type="submission" date="2023-11" db="EMBL/GenBank/DDBJ databases">
        <authorList>
            <person name="Bao R."/>
        </authorList>
    </citation>
    <scope>NUCLEOTIDE SEQUENCE [LARGE SCALE GENOMIC DNA]</scope>
    <source>
        <strain evidence="3 4">PJ23</strain>
    </source>
</reference>
<gene>
    <name evidence="3" type="ORF">SCD90_14590</name>
</gene>
<dbReference type="PANTHER" id="PTHR48081">
    <property type="entry name" value="AB HYDROLASE SUPERFAMILY PROTEIN C4A8.06C"/>
    <property type="match status" value="1"/>
</dbReference>
<dbReference type="Gene3D" id="3.40.50.1820">
    <property type="entry name" value="alpha/beta hydrolase"/>
    <property type="match status" value="1"/>
</dbReference>
<evidence type="ECO:0000259" key="2">
    <source>
        <dbReference type="Pfam" id="PF20434"/>
    </source>
</evidence>
<organism evidence="3 4">
    <name type="scientific">Terrihabitans rhizophilus</name>
    <dbReference type="NCBI Taxonomy" id="3092662"/>
    <lineage>
        <taxon>Bacteria</taxon>
        <taxon>Pseudomonadati</taxon>
        <taxon>Pseudomonadota</taxon>
        <taxon>Alphaproteobacteria</taxon>
        <taxon>Hyphomicrobiales</taxon>
        <taxon>Terrihabitans</taxon>
    </lineage>
</organism>
<evidence type="ECO:0000313" key="4">
    <source>
        <dbReference type="Proteomes" id="UP001274321"/>
    </source>
</evidence>
<proteinExistence type="predicted"/>
<dbReference type="InterPro" id="IPR050300">
    <property type="entry name" value="GDXG_lipolytic_enzyme"/>
</dbReference>
<dbReference type="PROSITE" id="PS00122">
    <property type="entry name" value="CARBOXYLESTERASE_B_1"/>
    <property type="match status" value="1"/>
</dbReference>
<dbReference type="InterPro" id="IPR049492">
    <property type="entry name" value="BD-FAE-like_dom"/>
</dbReference>
<dbReference type="Pfam" id="PF20434">
    <property type="entry name" value="BD-FAE"/>
    <property type="match status" value="1"/>
</dbReference>
<comment type="caution">
    <text evidence="3">The sequence shown here is derived from an EMBL/GenBank/DDBJ whole genome shotgun (WGS) entry which is preliminary data.</text>
</comment>
<evidence type="ECO:0000313" key="3">
    <source>
        <dbReference type="EMBL" id="MDX6807297.1"/>
    </source>
</evidence>
<accession>A0ABU4RR16</accession>
<dbReference type="EMBL" id="JAXAFJ010000010">
    <property type="protein sequence ID" value="MDX6807297.1"/>
    <property type="molecule type" value="Genomic_DNA"/>
</dbReference>
<protein>
    <submittedName>
        <fullName evidence="3">Alpha/beta hydrolase</fullName>
    </submittedName>
</protein>
<keyword evidence="4" id="KW-1185">Reference proteome</keyword>
<feature type="domain" description="BD-FAE-like" evidence="2">
    <location>
        <begin position="52"/>
        <end position="238"/>
    </location>
</feature>
<dbReference type="InterPro" id="IPR029058">
    <property type="entry name" value="AB_hydrolase_fold"/>
</dbReference>
<sequence length="288" mass="31022">MKRLLSRTLVLAVVAFGIFWLVVDRALSLVLPAGKVIVTADQAFRPGPRGMLDVYQPEGASAAPVVLFFYGGSWQMGSRGLYEFVGKALARRGIVTMVADYRLSPEVRFPVFLEDGAAATAWAKANAARFGGDPRRLFLMGHSAGAHTAAMLAFDPQWLGSIGLDPKRDLAGMIGLSGPYDFGPLTRKDLIDVFGGPNRAETHPINFVTSGAPPAFLGTGTSDKTVSDGNTRRLAARLRENGIDVREAFYPGGHFGIILAFLRPLSFLGTVADDVAGYVMNHPRRAER</sequence>
<dbReference type="GO" id="GO:0016787">
    <property type="term" value="F:hydrolase activity"/>
    <property type="evidence" value="ECO:0007669"/>
    <property type="project" value="UniProtKB-KW"/>
</dbReference>
<dbReference type="PANTHER" id="PTHR48081:SF33">
    <property type="entry name" value="KYNURENINE FORMAMIDASE"/>
    <property type="match status" value="1"/>
</dbReference>
<name>A0ABU4RR16_9HYPH</name>